<protein>
    <submittedName>
        <fullName evidence="3">Copper chaperone CopZ</fullName>
    </submittedName>
</protein>
<feature type="domain" description="HMA" evidence="2">
    <location>
        <begin position="23"/>
        <end position="89"/>
    </location>
</feature>
<accession>A0A4R6GR31</accession>
<dbReference type="OrthoDB" id="5513217at2"/>
<organism evidence="3 4">
    <name type="scientific">Sunxiuqinia elliptica</name>
    <dbReference type="NCBI Taxonomy" id="655355"/>
    <lineage>
        <taxon>Bacteria</taxon>
        <taxon>Pseudomonadati</taxon>
        <taxon>Bacteroidota</taxon>
        <taxon>Bacteroidia</taxon>
        <taxon>Marinilabiliales</taxon>
        <taxon>Prolixibacteraceae</taxon>
        <taxon>Sunxiuqinia</taxon>
    </lineage>
</organism>
<dbReference type="Gene3D" id="3.30.70.100">
    <property type="match status" value="1"/>
</dbReference>
<proteinExistence type="predicted"/>
<dbReference type="AlphaFoldDB" id="A0A4R6GR31"/>
<dbReference type="RefSeq" id="WP_133466387.1">
    <property type="nucleotide sequence ID" value="NZ_SNWI01000009.1"/>
</dbReference>
<name>A0A4R6GR31_9BACT</name>
<dbReference type="InterPro" id="IPR036163">
    <property type="entry name" value="HMA_dom_sf"/>
</dbReference>
<gene>
    <name evidence="3" type="ORF">DET52_109216</name>
</gene>
<evidence type="ECO:0000259" key="2">
    <source>
        <dbReference type="PROSITE" id="PS50846"/>
    </source>
</evidence>
<evidence type="ECO:0000313" key="4">
    <source>
        <dbReference type="Proteomes" id="UP000294848"/>
    </source>
</evidence>
<sequence length="123" mass="13691">MKTKVLMLVIALFMGAGSAMAKDKSEKFKVNGNCGMCEKRIEKAAKSVEGVSLADWDKKSKLISVTFDDQKTDVDKVQLAIAKVGHDTPKHKATDEAYNKLHGCCQYDRSEKAADKHDHQHMH</sequence>
<dbReference type="CDD" id="cd00371">
    <property type="entry name" value="HMA"/>
    <property type="match status" value="1"/>
</dbReference>
<dbReference type="PROSITE" id="PS50846">
    <property type="entry name" value="HMA_2"/>
    <property type="match status" value="1"/>
</dbReference>
<dbReference type="InterPro" id="IPR006121">
    <property type="entry name" value="HMA_dom"/>
</dbReference>
<feature type="signal peptide" evidence="1">
    <location>
        <begin position="1"/>
        <end position="21"/>
    </location>
</feature>
<comment type="caution">
    <text evidence="3">The sequence shown here is derived from an EMBL/GenBank/DDBJ whole genome shotgun (WGS) entry which is preliminary data.</text>
</comment>
<keyword evidence="1" id="KW-0732">Signal</keyword>
<evidence type="ECO:0000256" key="1">
    <source>
        <dbReference type="SAM" id="SignalP"/>
    </source>
</evidence>
<dbReference type="Pfam" id="PF00403">
    <property type="entry name" value="HMA"/>
    <property type="match status" value="1"/>
</dbReference>
<reference evidence="3 4" key="1">
    <citation type="submission" date="2019-03" db="EMBL/GenBank/DDBJ databases">
        <title>Freshwater and sediment microbial communities from various areas in North America, analyzing microbe dynamics in response to fracking.</title>
        <authorList>
            <person name="Lamendella R."/>
        </authorList>
    </citation>
    <scope>NUCLEOTIDE SEQUENCE [LARGE SCALE GENOMIC DNA]</scope>
    <source>
        <strain evidence="3 4">114D</strain>
    </source>
</reference>
<dbReference type="EMBL" id="SNWI01000009">
    <property type="protein sequence ID" value="TDN97812.1"/>
    <property type="molecule type" value="Genomic_DNA"/>
</dbReference>
<feature type="chain" id="PRO_5020964946" evidence="1">
    <location>
        <begin position="22"/>
        <end position="123"/>
    </location>
</feature>
<evidence type="ECO:0000313" key="3">
    <source>
        <dbReference type="EMBL" id="TDN97812.1"/>
    </source>
</evidence>
<dbReference type="Proteomes" id="UP000294848">
    <property type="component" value="Unassembled WGS sequence"/>
</dbReference>
<dbReference type="GO" id="GO:0046872">
    <property type="term" value="F:metal ion binding"/>
    <property type="evidence" value="ECO:0007669"/>
    <property type="project" value="InterPro"/>
</dbReference>
<dbReference type="SUPFAM" id="SSF55008">
    <property type="entry name" value="HMA, heavy metal-associated domain"/>
    <property type="match status" value="1"/>
</dbReference>